<evidence type="ECO:0000313" key="2">
    <source>
        <dbReference type="Proteomes" id="UP000184330"/>
    </source>
</evidence>
<proteinExistence type="predicted"/>
<dbReference type="STRING" id="576137.A0A1L7XCD9"/>
<sequence>MNCEMYAYTNDAWREHVLHLVDGASRNDFWPSGPYILLNIRYFFECNNETACESNPQGLPDPTRIVNSPKHILPRDRNDPGARYKAVSFYSSTQLTYAKGNLVAISGVARHIQSMTGDEYVSGLWRTGIEMQLCWRVDRDKIKPTELGSPAPASLAQTLATPLPYPGPSWSWASVEEAISWELNGFPCWVEVIPVGDDSMRQLKNAKLEAKCGPFITGNAIMSQMELYKQTSKHGLDDREENSSPLFKADGYIWLDHEYGDQQQSVASLFFLPVIEYMPTSWNELISAVS</sequence>
<dbReference type="PANTHER" id="PTHR33112">
    <property type="entry name" value="DOMAIN PROTEIN, PUTATIVE-RELATED"/>
    <property type="match status" value="1"/>
</dbReference>
<dbReference type="AlphaFoldDB" id="A0A1L7XCD9"/>
<reference evidence="1 2" key="1">
    <citation type="submission" date="2016-03" db="EMBL/GenBank/DDBJ databases">
        <authorList>
            <person name="Ploux O."/>
        </authorList>
    </citation>
    <scope>NUCLEOTIDE SEQUENCE [LARGE SCALE GENOMIC DNA]</scope>
    <source>
        <strain evidence="1 2">UAMH 11012</strain>
    </source>
</reference>
<keyword evidence="2" id="KW-1185">Reference proteome</keyword>
<dbReference type="OrthoDB" id="5125733at2759"/>
<protein>
    <recommendedName>
        <fullName evidence="3">Heterokaryon incompatibility domain-containing protein</fullName>
    </recommendedName>
</protein>
<gene>
    <name evidence="1" type="ORF">PAC_12534</name>
</gene>
<dbReference type="PANTHER" id="PTHR33112:SF8">
    <property type="entry name" value="HETEROKARYON INCOMPATIBILITY DOMAIN-CONTAINING PROTEIN"/>
    <property type="match status" value="1"/>
</dbReference>
<evidence type="ECO:0008006" key="3">
    <source>
        <dbReference type="Google" id="ProtNLM"/>
    </source>
</evidence>
<organism evidence="1 2">
    <name type="scientific">Phialocephala subalpina</name>
    <dbReference type="NCBI Taxonomy" id="576137"/>
    <lineage>
        <taxon>Eukaryota</taxon>
        <taxon>Fungi</taxon>
        <taxon>Dikarya</taxon>
        <taxon>Ascomycota</taxon>
        <taxon>Pezizomycotina</taxon>
        <taxon>Leotiomycetes</taxon>
        <taxon>Helotiales</taxon>
        <taxon>Mollisiaceae</taxon>
        <taxon>Phialocephala</taxon>
        <taxon>Phialocephala fortinii species complex</taxon>
    </lineage>
</organism>
<name>A0A1L7XCD9_9HELO</name>
<evidence type="ECO:0000313" key="1">
    <source>
        <dbReference type="EMBL" id="CZR62637.1"/>
    </source>
</evidence>
<accession>A0A1L7XCD9</accession>
<dbReference type="EMBL" id="FJOG01000021">
    <property type="protein sequence ID" value="CZR62637.1"/>
    <property type="molecule type" value="Genomic_DNA"/>
</dbReference>
<dbReference type="Proteomes" id="UP000184330">
    <property type="component" value="Unassembled WGS sequence"/>
</dbReference>